<dbReference type="EMBL" id="EAAA01001955">
    <property type="status" value="NOT_ANNOTATED_CDS"/>
    <property type="molecule type" value="Genomic_DNA"/>
</dbReference>
<keyword evidence="5" id="KW-0418">Kinase</keyword>
<dbReference type="PANTHER" id="PTHR21064">
    <property type="entry name" value="AMINOGLYCOSIDE PHOSPHOTRANSFERASE DOMAIN-CONTAINING PROTEIN-RELATED"/>
    <property type="match status" value="1"/>
</dbReference>
<dbReference type="InterPro" id="IPR008266">
    <property type="entry name" value="Tyr_kinase_AS"/>
</dbReference>
<sequence>DEIACALKEQFGFEVESIKALGGYEDFNYYTREASSQRELLLKIRTICTPAIKCDIVGFITESPTSDVMRKAMVHLRSHGVPAPKPIKNRNGKYYGCYKFDDPVGKRFLELYTFVPGKTVVDTSWTPKSMEEMAANVGQLCAKVTLALQTFMCELDIPKGIFNPQNFLFFQKYEKFVEDKVTAGIIKECFRMFDENFPIAKKNLRKGFIHCDLSTANIILGEDEKLWVIDFELICRSYIVFELSICVAYIMVTAVQYHGDPILMAQIAIRSYEQLLPLNTTERSFLSIAISARLATSYLSANYQATIQPQNVEYLFAQAGKCPKLLHVLHKRRINQKRKLVAFYMQTYLDLENK</sequence>
<dbReference type="Gene3D" id="3.90.1200.10">
    <property type="match status" value="1"/>
</dbReference>
<dbReference type="InterPro" id="IPR002575">
    <property type="entry name" value="Aminoglycoside_PTrfase"/>
</dbReference>
<evidence type="ECO:0000256" key="9">
    <source>
        <dbReference type="ARBA" id="ARBA00040505"/>
    </source>
</evidence>
<comment type="function">
    <text evidence="7">Catalyzes the GTP-dependent phosphorylation of 5-hydroxy-L-lysine.</text>
</comment>
<evidence type="ECO:0000256" key="3">
    <source>
        <dbReference type="ARBA" id="ARBA00022490"/>
    </source>
</evidence>
<dbReference type="GO" id="GO:0047992">
    <property type="term" value="F:hydroxylysine kinase activity"/>
    <property type="evidence" value="ECO:0007669"/>
    <property type="project" value="UniProtKB-EC"/>
</dbReference>
<keyword evidence="3" id="KW-0963">Cytoplasm</keyword>
<evidence type="ECO:0000256" key="5">
    <source>
        <dbReference type="ARBA" id="ARBA00022777"/>
    </source>
</evidence>
<dbReference type="OMA" id="KIRTICT"/>
<evidence type="ECO:0000256" key="8">
    <source>
        <dbReference type="ARBA" id="ARBA00038873"/>
    </source>
</evidence>
<dbReference type="HOGENOM" id="CLU_042971_1_0_1"/>
<feature type="domain" description="Aminoglycoside phosphotransferase" evidence="10">
    <location>
        <begin position="24"/>
        <end position="251"/>
    </location>
</feature>
<dbReference type="InterPro" id="IPR050249">
    <property type="entry name" value="Pseudomonas-type_ThrB"/>
</dbReference>
<comment type="subcellular location">
    <subcellularLocation>
        <location evidence="1">Cytoplasm</location>
    </subcellularLocation>
</comment>
<dbReference type="EC" id="2.7.1.81" evidence="8"/>
<dbReference type="SUPFAM" id="SSF56112">
    <property type="entry name" value="Protein kinase-like (PK-like)"/>
    <property type="match status" value="1"/>
</dbReference>
<dbReference type="Proteomes" id="UP000008144">
    <property type="component" value="Chromosome 4"/>
</dbReference>
<name>H2Y2E4_CIOIN</name>
<evidence type="ECO:0000256" key="2">
    <source>
        <dbReference type="ARBA" id="ARBA00006219"/>
    </source>
</evidence>
<dbReference type="PANTHER" id="PTHR21064:SF1">
    <property type="entry name" value="HYDROXYLYSINE KINASE"/>
    <property type="match status" value="1"/>
</dbReference>
<evidence type="ECO:0000256" key="4">
    <source>
        <dbReference type="ARBA" id="ARBA00022679"/>
    </source>
</evidence>
<reference evidence="11" key="3">
    <citation type="submission" date="2025-08" db="UniProtKB">
        <authorList>
            <consortium name="Ensembl"/>
        </authorList>
    </citation>
    <scope>IDENTIFICATION</scope>
</reference>
<keyword evidence="12" id="KW-1185">Reference proteome</keyword>
<proteinExistence type="inferred from homology"/>
<evidence type="ECO:0000313" key="12">
    <source>
        <dbReference type="Proteomes" id="UP000008144"/>
    </source>
</evidence>
<evidence type="ECO:0000313" key="11">
    <source>
        <dbReference type="Ensembl" id="ENSCINP00000036079.1"/>
    </source>
</evidence>
<dbReference type="GO" id="GO:0005737">
    <property type="term" value="C:cytoplasm"/>
    <property type="evidence" value="ECO:0007669"/>
    <property type="project" value="UniProtKB-SubCell"/>
</dbReference>
<evidence type="ECO:0000259" key="10">
    <source>
        <dbReference type="Pfam" id="PF01636"/>
    </source>
</evidence>
<organism evidence="11 12">
    <name type="scientific">Ciona intestinalis</name>
    <name type="common">Transparent sea squirt</name>
    <name type="synonym">Ascidia intestinalis</name>
    <dbReference type="NCBI Taxonomy" id="7719"/>
    <lineage>
        <taxon>Eukaryota</taxon>
        <taxon>Metazoa</taxon>
        <taxon>Chordata</taxon>
        <taxon>Tunicata</taxon>
        <taxon>Ascidiacea</taxon>
        <taxon>Phlebobranchia</taxon>
        <taxon>Cionidae</taxon>
        <taxon>Ciona</taxon>
    </lineage>
</organism>
<evidence type="ECO:0000256" key="7">
    <source>
        <dbReference type="ARBA" id="ARBA00037368"/>
    </source>
</evidence>
<dbReference type="Pfam" id="PF01636">
    <property type="entry name" value="APH"/>
    <property type="match status" value="1"/>
</dbReference>
<dbReference type="Ensembl" id="ENSCINT00000030675.1">
    <property type="protein sequence ID" value="ENSCINP00000036079.1"/>
    <property type="gene ID" value="ENSCING00000023176.1"/>
</dbReference>
<evidence type="ECO:0000256" key="6">
    <source>
        <dbReference type="ARBA" id="ARBA00036820"/>
    </source>
</evidence>
<dbReference type="FunFam" id="3.90.1200.10:FF:000058">
    <property type="entry name" value="Uncharacterized protein"/>
    <property type="match status" value="1"/>
</dbReference>
<evidence type="ECO:0000256" key="1">
    <source>
        <dbReference type="ARBA" id="ARBA00004496"/>
    </source>
</evidence>
<reference evidence="11" key="2">
    <citation type="journal article" date="2008" name="Genome Biol.">
        <title>Improved genome assembly and evidence-based global gene model set for the chordate Ciona intestinalis: new insight into intron and operon populations.</title>
        <authorList>
            <person name="Satou Y."/>
            <person name="Mineta K."/>
            <person name="Ogasawara M."/>
            <person name="Sasakura Y."/>
            <person name="Shoguchi E."/>
            <person name="Ueno K."/>
            <person name="Yamada L."/>
            <person name="Matsumoto J."/>
            <person name="Wasserscheid J."/>
            <person name="Dewar K."/>
            <person name="Wiley G.B."/>
            <person name="Macmil S.L."/>
            <person name="Roe B.A."/>
            <person name="Zeller R.W."/>
            <person name="Hastings K.E."/>
            <person name="Lemaire P."/>
            <person name="Lindquist E."/>
            <person name="Endo T."/>
            <person name="Hotta K."/>
            <person name="Inaba K."/>
        </authorList>
    </citation>
    <scope>NUCLEOTIDE SEQUENCE [LARGE SCALE GENOMIC DNA]</scope>
    <source>
        <strain evidence="11">wild type</strain>
    </source>
</reference>
<dbReference type="GO" id="GO:0019202">
    <property type="term" value="F:amino acid kinase activity"/>
    <property type="evidence" value="ECO:0000318"/>
    <property type="project" value="GO_Central"/>
</dbReference>
<reference evidence="11" key="4">
    <citation type="submission" date="2025-09" db="UniProtKB">
        <authorList>
            <consortium name="Ensembl"/>
        </authorList>
    </citation>
    <scope>IDENTIFICATION</scope>
</reference>
<keyword evidence="4" id="KW-0808">Transferase</keyword>
<dbReference type="STRING" id="7719.ENSCINP00000036079"/>
<dbReference type="GeneTree" id="ENSGT00390000011314"/>
<dbReference type="InParanoid" id="H2Y2E4"/>
<reference evidence="12" key="1">
    <citation type="journal article" date="2002" name="Science">
        <title>The draft genome of Ciona intestinalis: insights into chordate and vertebrate origins.</title>
        <authorList>
            <person name="Dehal P."/>
            <person name="Satou Y."/>
            <person name="Campbell R.K."/>
            <person name="Chapman J."/>
            <person name="Degnan B."/>
            <person name="De Tomaso A."/>
            <person name="Davidson B."/>
            <person name="Di Gregorio A."/>
            <person name="Gelpke M."/>
            <person name="Goodstein D.M."/>
            <person name="Harafuji N."/>
            <person name="Hastings K.E."/>
            <person name="Ho I."/>
            <person name="Hotta K."/>
            <person name="Huang W."/>
            <person name="Kawashima T."/>
            <person name="Lemaire P."/>
            <person name="Martinez D."/>
            <person name="Meinertzhagen I.A."/>
            <person name="Necula S."/>
            <person name="Nonaka M."/>
            <person name="Putnam N."/>
            <person name="Rash S."/>
            <person name="Saiga H."/>
            <person name="Satake M."/>
            <person name="Terry A."/>
            <person name="Yamada L."/>
            <person name="Wang H.G."/>
            <person name="Awazu S."/>
            <person name="Azumi K."/>
            <person name="Boore J."/>
            <person name="Branno M."/>
            <person name="Chin-Bow S."/>
            <person name="DeSantis R."/>
            <person name="Doyle S."/>
            <person name="Francino P."/>
            <person name="Keys D.N."/>
            <person name="Haga S."/>
            <person name="Hayashi H."/>
            <person name="Hino K."/>
            <person name="Imai K.S."/>
            <person name="Inaba K."/>
            <person name="Kano S."/>
            <person name="Kobayashi K."/>
            <person name="Kobayashi M."/>
            <person name="Lee B.I."/>
            <person name="Makabe K.W."/>
            <person name="Manohar C."/>
            <person name="Matassi G."/>
            <person name="Medina M."/>
            <person name="Mochizuki Y."/>
            <person name="Mount S."/>
            <person name="Morishita T."/>
            <person name="Miura S."/>
            <person name="Nakayama A."/>
            <person name="Nishizaka S."/>
            <person name="Nomoto H."/>
            <person name="Ohta F."/>
            <person name="Oishi K."/>
            <person name="Rigoutsos I."/>
            <person name="Sano M."/>
            <person name="Sasaki A."/>
            <person name="Sasakura Y."/>
            <person name="Shoguchi E."/>
            <person name="Shin-i T."/>
            <person name="Spagnuolo A."/>
            <person name="Stainier D."/>
            <person name="Suzuki M.M."/>
            <person name="Tassy O."/>
            <person name="Takatori N."/>
            <person name="Tokuoka M."/>
            <person name="Yagi K."/>
            <person name="Yoshizaki F."/>
            <person name="Wada S."/>
            <person name="Zhang C."/>
            <person name="Hyatt P.D."/>
            <person name="Larimer F."/>
            <person name="Detter C."/>
            <person name="Doggett N."/>
            <person name="Glavina T."/>
            <person name="Hawkins T."/>
            <person name="Richardson P."/>
            <person name="Lucas S."/>
            <person name="Kohara Y."/>
            <person name="Levine M."/>
            <person name="Satoh N."/>
            <person name="Rokhsar D.S."/>
        </authorList>
    </citation>
    <scope>NUCLEOTIDE SEQUENCE [LARGE SCALE GENOMIC DNA]</scope>
</reference>
<dbReference type="InterPro" id="IPR011009">
    <property type="entry name" value="Kinase-like_dom_sf"/>
</dbReference>
<protein>
    <recommendedName>
        <fullName evidence="9">Hydroxylysine kinase</fullName>
        <ecNumber evidence="8">2.7.1.81</ecNumber>
    </recommendedName>
</protein>
<dbReference type="AlphaFoldDB" id="H2Y2E4"/>
<dbReference type="GO" id="GO:0004672">
    <property type="term" value="F:protein kinase activity"/>
    <property type="evidence" value="ECO:0007669"/>
    <property type="project" value="InterPro"/>
</dbReference>
<accession>H2Y2E4</accession>
<comment type="similarity">
    <text evidence="2">Belongs to the aminoglycoside phosphotransferase family.</text>
</comment>
<comment type="catalytic activity">
    <reaction evidence="6">
        <text>(5R)-5-hydroxy-L-lysine + GTP = (5R)-5-phosphooxy-L-lysine + GDP + H(+)</text>
        <dbReference type="Rhea" id="RHEA:19049"/>
        <dbReference type="ChEBI" id="CHEBI:15378"/>
        <dbReference type="ChEBI" id="CHEBI:37565"/>
        <dbReference type="ChEBI" id="CHEBI:57882"/>
        <dbReference type="ChEBI" id="CHEBI:58189"/>
        <dbReference type="ChEBI" id="CHEBI:58357"/>
        <dbReference type="EC" id="2.7.1.81"/>
    </reaction>
</comment>
<dbReference type="PROSITE" id="PS00109">
    <property type="entry name" value="PROTEIN_KINASE_TYR"/>
    <property type="match status" value="1"/>
</dbReference>